<accession>A0A395HAJ5</accession>
<dbReference type="GeneID" id="37219101"/>
<gene>
    <name evidence="1" type="ORF">BO80DRAFT_204240</name>
</gene>
<dbReference type="RefSeq" id="XP_025578926.1">
    <property type="nucleotide sequence ID" value="XM_025714236.1"/>
</dbReference>
<dbReference type="AlphaFoldDB" id="A0A395HAJ5"/>
<proteinExistence type="predicted"/>
<evidence type="ECO:0000313" key="2">
    <source>
        <dbReference type="Proteomes" id="UP000249402"/>
    </source>
</evidence>
<sequence length="224" mass="24500">MYVVIRIPLEIRCHSIGCCGLAAPSIEPSTRPSTGSTWAIIRIVVKSQCEGVGLTGHHRCLGLFEKRRESADGLFLSRACGPLIGARGQFCNLTVVSDLLLFAPSPHRRLQSFLCFFRSQSLPQAPCQTSVCRADQAFLPNGVNPSGSTVWSSEDLVLCQINSQDHAGRQVSRARMDSCCMICITCLRFLGPLVLFLFAKFFVPRCLPVHVSLSPFSTLAPSEL</sequence>
<dbReference type="VEuPathDB" id="FungiDB:BO80DRAFT_204240"/>
<keyword evidence="2" id="KW-1185">Reference proteome</keyword>
<organism evidence="1 2">
    <name type="scientific">Aspergillus ibericus CBS 121593</name>
    <dbReference type="NCBI Taxonomy" id="1448316"/>
    <lineage>
        <taxon>Eukaryota</taxon>
        <taxon>Fungi</taxon>
        <taxon>Dikarya</taxon>
        <taxon>Ascomycota</taxon>
        <taxon>Pezizomycotina</taxon>
        <taxon>Eurotiomycetes</taxon>
        <taxon>Eurotiomycetidae</taxon>
        <taxon>Eurotiales</taxon>
        <taxon>Aspergillaceae</taxon>
        <taxon>Aspergillus</taxon>
        <taxon>Aspergillus subgen. Circumdati</taxon>
    </lineage>
</organism>
<evidence type="ECO:0000313" key="1">
    <source>
        <dbReference type="EMBL" id="RAL04599.1"/>
    </source>
</evidence>
<reference evidence="1 2" key="1">
    <citation type="submission" date="2018-02" db="EMBL/GenBank/DDBJ databases">
        <title>The genomes of Aspergillus section Nigri reveals drivers in fungal speciation.</title>
        <authorList>
            <consortium name="DOE Joint Genome Institute"/>
            <person name="Vesth T.C."/>
            <person name="Nybo J."/>
            <person name="Theobald S."/>
            <person name="Brandl J."/>
            <person name="Frisvad J.C."/>
            <person name="Nielsen K.F."/>
            <person name="Lyhne E.K."/>
            <person name="Kogle M.E."/>
            <person name="Kuo A."/>
            <person name="Riley R."/>
            <person name="Clum A."/>
            <person name="Nolan M."/>
            <person name="Lipzen A."/>
            <person name="Salamov A."/>
            <person name="Henrissat B."/>
            <person name="Wiebenga A."/>
            <person name="De vries R.P."/>
            <person name="Grigoriev I.V."/>
            <person name="Mortensen U.H."/>
            <person name="Andersen M.R."/>
            <person name="Baker S.E."/>
        </authorList>
    </citation>
    <scope>NUCLEOTIDE SEQUENCE [LARGE SCALE GENOMIC DNA]</scope>
    <source>
        <strain evidence="1 2">CBS 121593</strain>
    </source>
</reference>
<protein>
    <submittedName>
        <fullName evidence="1">Uncharacterized protein</fullName>
    </submittedName>
</protein>
<dbReference type="Proteomes" id="UP000249402">
    <property type="component" value="Unassembled WGS sequence"/>
</dbReference>
<name>A0A395HAJ5_9EURO</name>
<dbReference type="EMBL" id="KZ824423">
    <property type="protein sequence ID" value="RAL04599.1"/>
    <property type="molecule type" value="Genomic_DNA"/>
</dbReference>